<protein>
    <submittedName>
        <fullName evidence="1">Internal virion protein</fullName>
    </submittedName>
</protein>
<evidence type="ECO:0000313" key="2">
    <source>
        <dbReference type="Proteomes" id="UP001219750"/>
    </source>
</evidence>
<accession>A0AAE9WWR2</accession>
<evidence type="ECO:0000313" key="1">
    <source>
        <dbReference type="EMBL" id="WCA46235.1"/>
    </source>
</evidence>
<proteinExistence type="predicted"/>
<gene>
    <name evidence="1" type="primary">DCM_gp040</name>
</gene>
<dbReference type="Proteomes" id="UP001219750">
    <property type="component" value="Segment"/>
</dbReference>
<keyword evidence="2" id="KW-1185">Reference proteome</keyword>
<reference evidence="1" key="1">
    <citation type="submission" date="2022-12" db="EMBL/GenBank/DDBJ databases">
        <authorList>
            <person name="Ely B."/>
        </authorList>
    </citation>
    <scope>NUCLEOTIDE SEQUENCE</scope>
</reference>
<organism evidence="1 2">
    <name type="scientific">Caulobacter phage DCM</name>
    <dbReference type="NCBI Taxonomy" id="3020391"/>
    <lineage>
        <taxon>Viruses</taxon>
        <taxon>Duplodnaviria</taxon>
        <taxon>Heunggongvirae</taxon>
        <taxon>Uroviricota</taxon>
        <taxon>Caudoviricetes</taxon>
        <taxon>Autographivirales</taxon>
        <taxon>Autonotataviridae</taxon>
        <taxon>Dcimvirus</taxon>
        <taxon>Dcimvirus DCM</taxon>
    </lineage>
</organism>
<dbReference type="EMBL" id="OQ137559">
    <property type="protein sequence ID" value="WCA46235.1"/>
    <property type="molecule type" value="Genomic_DNA"/>
</dbReference>
<sequence>MPIDPRSNFQAQAPRADLRVNGVNPTGKVVTSAPQTDATGFGVPDFLMQLVEPMMQRKQQELVYKGYTEQAAKRAEGGVLDDETGVLGNIFGPSYYQEGAAMYEAQKRLQDNQAQNLAEIDTLKQMTPDELAKKLAADGQKLMTGNPWADKIIQQGLMNTMGPTIDQVTRARVAWQQQTAVDNQVDAIDKAATNLQTLASNQALFGTATDGSMDAVLASKKAFLGLMAKPEGQLDESHRKSIVTSLRMSLDKGNLYAFELLKDTGILGAMTATDAEAIERMYDSKARQAMHRVATTDKGVLTDLMSVKTMVEKNKSGKLDAGNASDAMGLLARANAKIMAATGSKTPLFDLEDFEKAGGDIIAAQFEAQRRADAKWEARRDVETKKLDEAAAFRAAAETAANIGGLKQAYKQGYTTEGVADALIATDIKGGRFDRAYLNFKTDGYASPQIKDEIKASLDNSLGKGYTNDVGKTISVYRKMSGMSIGMAQSYFGPEYSARVAHMVRAIDGGANEQQAYEAVMGDKTIGTVLQLDPGIRKEADKLLDQEVKDSAPGWFSGTTEWNPSTLKAVKQHLTQDFAIGYKNLGVDPKTLAQGTYEAAKASGRLEVLGGFYFGSPQKRTPLAQALKVPEQTLDKAMFQLADERLKSAGYTAGAKGGSYSTIRAQNNNIIIIAHDANGVEKQIAIRADELYGRSQAIAKGVIAGNQAIGRAIHGNGKSLRDNLHDSLH</sequence>
<reference evidence="1" key="2">
    <citation type="journal article" date="2024" name="Viruses">
        <title>New Genera and Species of Caulobacter and Brevundimonas Bacteriophages Provide Insights into Phage Genome Evolution.</title>
        <authorList>
            <person name="Ely B."/>
            <person name="Hils M."/>
            <person name="Clarke A."/>
            <person name="Albert M."/>
            <person name="Holness N."/>
            <person name="Lenski J."/>
            <person name="Mohammadi T."/>
        </authorList>
    </citation>
    <scope>NUCLEOTIDE SEQUENCE</scope>
</reference>
<name>A0AAE9WWR2_9CAUD</name>